<dbReference type="AlphaFoldDB" id="G3MNW2"/>
<organism evidence="6">
    <name type="scientific">Amblyomma maculatum</name>
    <name type="common">Gulf Coast tick</name>
    <dbReference type="NCBI Taxonomy" id="34609"/>
    <lineage>
        <taxon>Eukaryota</taxon>
        <taxon>Metazoa</taxon>
        <taxon>Ecdysozoa</taxon>
        <taxon>Arthropoda</taxon>
        <taxon>Chelicerata</taxon>
        <taxon>Arachnida</taxon>
        <taxon>Acari</taxon>
        <taxon>Parasitiformes</taxon>
        <taxon>Ixodida</taxon>
        <taxon>Ixodoidea</taxon>
        <taxon>Ixodidae</taxon>
        <taxon>Amblyomminae</taxon>
        <taxon>Amblyomma</taxon>
    </lineage>
</organism>
<protein>
    <recommendedName>
        <fullName evidence="5">Cilia- and flagella-associated protein 418</fullName>
    </recommendedName>
</protein>
<reference evidence="6" key="1">
    <citation type="journal article" date="2011" name="PLoS ONE">
        <title>A deep insight into the sialotranscriptome of the gulf coast tick, Amblyomma maculatum.</title>
        <authorList>
            <person name="Karim S."/>
            <person name="Singh P."/>
            <person name="Ribeiro J.M."/>
        </authorList>
    </citation>
    <scope>NUCLEOTIDE SEQUENCE</scope>
    <source>
        <tissue evidence="6">Salivary gland</tissue>
    </source>
</reference>
<dbReference type="EMBL" id="JO843563">
    <property type="protein sequence ID" value="AEO35180.1"/>
    <property type="molecule type" value="mRNA"/>
</dbReference>
<evidence type="ECO:0000256" key="1">
    <source>
        <dbReference type="ARBA" id="ARBA00004437"/>
    </source>
</evidence>
<dbReference type="Pfam" id="PF14996">
    <property type="entry name" value="RMP"/>
    <property type="match status" value="1"/>
</dbReference>
<proteinExistence type="evidence at transcript level"/>
<evidence type="ECO:0000256" key="2">
    <source>
        <dbReference type="ARBA" id="ARBA00004496"/>
    </source>
</evidence>
<dbReference type="GO" id="GO:0001917">
    <property type="term" value="C:photoreceptor inner segment"/>
    <property type="evidence" value="ECO:0007669"/>
    <property type="project" value="UniProtKB-SubCell"/>
</dbReference>
<dbReference type="PANTHER" id="PTHR33958:SF1">
    <property type="entry name" value="CILIA- AND FLAGELLA-ASSOCIATED PROTEIN 418"/>
    <property type="match status" value="1"/>
</dbReference>
<comment type="subcellular location">
    <subcellularLocation>
        <location evidence="2">Cytoplasm</location>
    </subcellularLocation>
    <subcellularLocation>
        <location evidence="1">Photoreceptor inner segment</location>
    </subcellularLocation>
</comment>
<evidence type="ECO:0000313" key="6">
    <source>
        <dbReference type="EMBL" id="AEO35180.1"/>
    </source>
</evidence>
<evidence type="ECO:0000256" key="5">
    <source>
        <dbReference type="ARBA" id="ARBA00026215"/>
    </source>
</evidence>
<keyword evidence="3" id="KW-0963">Cytoplasm</keyword>
<evidence type="ECO:0000256" key="3">
    <source>
        <dbReference type="ARBA" id="ARBA00022490"/>
    </source>
</evidence>
<dbReference type="PANTHER" id="PTHR33958">
    <property type="entry name" value="PROTEIN C8ORF37"/>
    <property type="match status" value="1"/>
</dbReference>
<dbReference type="GO" id="GO:0005829">
    <property type="term" value="C:cytosol"/>
    <property type="evidence" value="ECO:0007669"/>
    <property type="project" value="TreeGrafter"/>
</dbReference>
<name>G3MNW2_AMBMU</name>
<sequence length="195" mass="22062">MRRKFGSLSSFGATLCCYVRMRMEDDDLDILLDDVEAKFCKQVNRAVSTSAVKASSDDSIEDAINDICKAPEHNVPNNVLTENKLFSCRTTQCFVVYLAGTDVALGVSTSASKRACSHVHCCRCDFQVAIFEDFAWDQSADYLFFRNSTPDMNKLRSKLVWKLGWRAYCCQCQWRSVAALSSVQQEKLPWTCAHH</sequence>
<comment type="function">
    <text evidence="4">May be involved in photoreceptor outer segment disk morphogenesis.</text>
</comment>
<dbReference type="InterPro" id="IPR029239">
    <property type="entry name" value="CFAP418"/>
</dbReference>
<evidence type="ECO:0000256" key="4">
    <source>
        <dbReference type="ARBA" id="ARBA00024819"/>
    </source>
</evidence>
<accession>G3MNW2</accession>